<protein>
    <recommendedName>
        <fullName evidence="3">FlgN protein</fullName>
    </recommendedName>
</protein>
<keyword evidence="2" id="KW-1185">Reference proteome</keyword>
<sequence length="163" mass="17440">MTNETRKTLVLLKAQLAACEEAARRFAALKDTLQQSASGGAMTESTAEAERSLAAVRSLARQQEDLLVQAQAANLADIIDREPNLRERLAVGRVLHAAALRHDELRAAVQVCGELLQQSADFVNYQLNVISGTAADDVYGRSQPIAGPAAGVRRETAIFDAGV</sequence>
<dbReference type="Proteomes" id="UP000003175">
    <property type="component" value="Unassembled WGS sequence"/>
</dbReference>
<gene>
    <name evidence="1" type="ORF">HMPREF9432_00494</name>
</gene>
<evidence type="ECO:0000313" key="2">
    <source>
        <dbReference type="Proteomes" id="UP000003175"/>
    </source>
</evidence>
<name>A0ABP2MTB7_9FIRM</name>
<organism evidence="1 2">
    <name type="scientific">Selenomonas noxia F0398</name>
    <dbReference type="NCBI Taxonomy" id="702437"/>
    <lineage>
        <taxon>Bacteria</taxon>
        <taxon>Bacillati</taxon>
        <taxon>Bacillota</taxon>
        <taxon>Negativicutes</taxon>
        <taxon>Selenomonadales</taxon>
        <taxon>Selenomonadaceae</taxon>
        <taxon>Selenomonas</taxon>
    </lineage>
</organism>
<dbReference type="GeneID" id="32475776"/>
<dbReference type="EMBL" id="ADGH01000003">
    <property type="protein sequence ID" value="EHG25993.1"/>
    <property type="molecule type" value="Genomic_DNA"/>
</dbReference>
<reference evidence="1 2" key="1">
    <citation type="submission" date="2011-08" db="EMBL/GenBank/DDBJ databases">
        <title>The Genome Sequence of Selenomonas noxia F0398.</title>
        <authorList>
            <consortium name="The Broad Institute Genome Sequencing Platform"/>
            <person name="Earl A."/>
            <person name="Ward D."/>
            <person name="Feldgarden M."/>
            <person name="Gevers D."/>
            <person name="Izard J."/>
            <person name="Ganesan A."/>
            <person name="Blanton J.M."/>
            <person name="Baranova O.V."/>
            <person name="Tanner A.C."/>
            <person name="Dewhirst F.E."/>
            <person name="Young S.K."/>
            <person name="Zeng Q."/>
            <person name="Gargeya S."/>
            <person name="Fitzgerald M."/>
            <person name="Haas B."/>
            <person name="Abouelleil A."/>
            <person name="Alvarado L."/>
            <person name="Arachchi H.M."/>
            <person name="Berlin A."/>
            <person name="Brown A."/>
            <person name="Chapman S.B."/>
            <person name="Chen Z."/>
            <person name="Dunbar C."/>
            <person name="Freedman E."/>
            <person name="Gearin G."/>
            <person name="Gellesch M."/>
            <person name="Goldberg J."/>
            <person name="Griggs A."/>
            <person name="Gujja S."/>
            <person name="Heiman D."/>
            <person name="Howarth C."/>
            <person name="Larson L."/>
            <person name="Lui A."/>
            <person name="MacDonald P.J.P."/>
            <person name="Montmayeur A."/>
            <person name="Murphy C."/>
            <person name="Neiman D."/>
            <person name="Pearson M."/>
            <person name="Priest M."/>
            <person name="Roberts A."/>
            <person name="Saif S."/>
            <person name="Shea T."/>
            <person name="Shenoy N."/>
            <person name="Sisk P."/>
            <person name="Stolte C."/>
            <person name="Sykes S."/>
            <person name="Wortman J."/>
            <person name="Nusbaum C."/>
            <person name="Birren B."/>
        </authorList>
    </citation>
    <scope>NUCLEOTIDE SEQUENCE [LARGE SCALE GENOMIC DNA]</scope>
    <source>
        <strain evidence="1 2">F0398</strain>
    </source>
</reference>
<dbReference type="RefSeq" id="WP_006694877.1">
    <property type="nucleotide sequence ID" value="NZ_JH376857.1"/>
</dbReference>
<accession>A0ABP2MTB7</accession>
<proteinExistence type="predicted"/>
<evidence type="ECO:0000313" key="1">
    <source>
        <dbReference type="EMBL" id="EHG25993.1"/>
    </source>
</evidence>
<comment type="caution">
    <text evidence="1">The sequence shown here is derived from an EMBL/GenBank/DDBJ whole genome shotgun (WGS) entry which is preliminary data.</text>
</comment>
<evidence type="ECO:0008006" key="3">
    <source>
        <dbReference type="Google" id="ProtNLM"/>
    </source>
</evidence>